<keyword evidence="5" id="KW-1133">Transmembrane helix</keyword>
<dbReference type="RefSeq" id="WP_085103135.1">
    <property type="nucleotide sequence ID" value="NZ_FWZU01000004.1"/>
</dbReference>
<dbReference type="InterPro" id="IPR013656">
    <property type="entry name" value="PAS_4"/>
</dbReference>
<keyword evidence="5" id="KW-0472">Membrane</keyword>
<accession>A0A1X7E7H7</accession>
<evidence type="ECO:0000256" key="4">
    <source>
        <dbReference type="SAM" id="Coils"/>
    </source>
</evidence>
<evidence type="ECO:0000256" key="1">
    <source>
        <dbReference type="ARBA" id="ARBA00023224"/>
    </source>
</evidence>
<dbReference type="GO" id="GO:0016020">
    <property type="term" value="C:membrane"/>
    <property type="evidence" value="ECO:0007669"/>
    <property type="project" value="InterPro"/>
</dbReference>
<dbReference type="CDD" id="cd11386">
    <property type="entry name" value="MCP_signal"/>
    <property type="match status" value="1"/>
</dbReference>
<dbReference type="AlphaFoldDB" id="A0A1X7E7H7"/>
<dbReference type="PANTHER" id="PTHR32089">
    <property type="entry name" value="METHYL-ACCEPTING CHEMOTAXIS PROTEIN MCPB"/>
    <property type="match status" value="1"/>
</dbReference>
<keyword evidence="1 3" id="KW-0807">Transducer</keyword>
<dbReference type="EMBL" id="FWZU01000004">
    <property type="protein sequence ID" value="SMF28756.1"/>
    <property type="molecule type" value="Genomic_DNA"/>
</dbReference>
<dbReference type="SUPFAM" id="SSF55785">
    <property type="entry name" value="PYP-like sensor domain (PAS domain)"/>
    <property type="match status" value="1"/>
</dbReference>
<dbReference type="InterPro" id="IPR003660">
    <property type="entry name" value="HAMP_dom"/>
</dbReference>
<dbReference type="InterPro" id="IPR004089">
    <property type="entry name" value="MCPsignal_dom"/>
</dbReference>
<keyword evidence="10" id="KW-1185">Reference proteome</keyword>
<dbReference type="PROSITE" id="PS50885">
    <property type="entry name" value="HAMP"/>
    <property type="match status" value="1"/>
</dbReference>
<dbReference type="InterPro" id="IPR000014">
    <property type="entry name" value="PAS"/>
</dbReference>
<protein>
    <submittedName>
        <fullName evidence="9">Methyl-accepting chemotaxis sensory transducer with Pas/Pac sensor</fullName>
    </submittedName>
</protein>
<feature type="domain" description="Methyl-accepting transducer" evidence="6">
    <location>
        <begin position="453"/>
        <end position="689"/>
    </location>
</feature>
<evidence type="ECO:0000259" key="6">
    <source>
        <dbReference type="PROSITE" id="PS50111"/>
    </source>
</evidence>
<organism evidence="9 10">
    <name type="scientific">Desulfovibrio gilichinskyi</name>
    <dbReference type="NCBI Taxonomy" id="1519643"/>
    <lineage>
        <taxon>Bacteria</taxon>
        <taxon>Pseudomonadati</taxon>
        <taxon>Thermodesulfobacteriota</taxon>
        <taxon>Desulfovibrionia</taxon>
        <taxon>Desulfovibrionales</taxon>
        <taxon>Desulfovibrionaceae</taxon>
        <taxon>Desulfovibrio</taxon>
    </lineage>
</organism>
<gene>
    <name evidence="9" type="ORF">SAMN06295933_2739</name>
</gene>
<evidence type="ECO:0000256" key="5">
    <source>
        <dbReference type="SAM" id="Phobius"/>
    </source>
</evidence>
<dbReference type="Gene3D" id="6.10.340.10">
    <property type="match status" value="1"/>
</dbReference>
<dbReference type="PANTHER" id="PTHR32089:SF112">
    <property type="entry name" value="LYSOZYME-LIKE PROTEIN-RELATED"/>
    <property type="match status" value="1"/>
</dbReference>
<evidence type="ECO:0000259" key="7">
    <source>
        <dbReference type="PROSITE" id="PS50112"/>
    </source>
</evidence>
<dbReference type="PROSITE" id="PS50112">
    <property type="entry name" value="PAS"/>
    <property type="match status" value="1"/>
</dbReference>
<dbReference type="SMART" id="SM00283">
    <property type="entry name" value="MA"/>
    <property type="match status" value="1"/>
</dbReference>
<dbReference type="SUPFAM" id="SSF58104">
    <property type="entry name" value="Methyl-accepting chemotaxis protein (MCP) signaling domain"/>
    <property type="match status" value="1"/>
</dbReference>
<evidence type="ECO:0000259" key="8">
    <source>
        <dbReference type="PROSITE" id="PS50885"/>
    </source>
</evidence>
<dbReference type="Pfam" id="PF00015">
    <property type="entry name" value="MCPsignal"/>
    <property type="match status" value="1"/>
</dbReference>
<dbReference type="Gene3D" id="1.10.287.950">
    <property type="entry name" value="Methyl-accepting chemotaxis protein"/>
    <property type="match status" value="1"/>
</dbReference>
<proteinExistence type="inferred from homology"/>
<dbReference type="InterPro" id="IPR035965">
    <property type="entry name" value="PAS-like_dom_sf"/>
</dbReference>
<feature type="domain" description="HAMP" evidence="8">
    <location>
        <begin position="230"/>
        <end position="282"/>
    </location>
</feature>
<dbReference type="CDD" id="cd06225">
    <property type="entry name" value="HAMP"/>
    <property type="match status" value="1"/>
</dbReference>
<dbReference type="Gene3D" id="3.30.450.20">
    <property type="entry name" value="PAS domain"/>
    <property type="match status" value="1"/>
</dbReference>
<keyword evidence="4" id="KW-0175">Coiled coil</keyword>
<feature type="transmembrane region" description="Helical" evidence="5">
    <location>
        <begin position="12"/>
        <end position="32"/>
    </location>
</feature>
<evidence type="ECO:0000256" key="2">
    <source>
        <dbReference type="ARBA" id="ARBA00029447"/>
    </source>
</evidence>
<evidence type="ECO:0000313" key="9">
    <source>
        <dbReference type="EMBL" id="SMF28756.1"/>
    </source>
</evidence>
<dbReference type="STRING" id="1519643.SAMN06295933_2739"/>
<dbReference type="Pfam" id="PF08448">
    <property type="entry name" value="PAS_4"/>
    <property type="match status" value="1"/>
</dbReference>
<feature type="coiled-coil region" evidence="4">
    <location>
        <begin position="113"/>
        <end position="140"/>
    </location>
</feature>
<comment type="similarity">
    <text evidence="2">Belongs to the methyl-accepting chemotaxis (MCP) protein family.</text>
</comment>
<dbReference type="OrthoDB" id="9816383at2"/>
<reference evidence="10" key="1">
    <citation type="submission" date="2017-04" db="EMBL/GenBank/DDBJ databases">
        <authorList>
            <person name="Varghese N."/>
            <person name="Submissions S."/>
        </authorList>
    </citation>
    <scope>NUCLEOTIDE SEQUENCE [LARGE SCALE GENOMIC DNA]</scope>
    <source>
        <strain evidence="10">K3S</strain>
    </source>
</reference>
<feature type="transmembrane region" description="Helical" evidence="5">
    <location>
        <begin position="209"/>
        <end position="229"/>
    </location>
</feature>
<dbReference type="PROSITE" id="PS50111">
    <property type="entry name" value="CHEMOTAXIS_TRANSDUC_2"/>
    <property type="match status" value="1"/>
</dbReference>
<keyword evidence="5" id="KW-0812">Transmembrane</keyword>
<evidence type="ECO:0000313" key="10">
    <source>
        <dbReference type="Proteomes" id="UP000192906"/>
    </source>
</evidence>
<dbReference type="Proteomes" id="UP000192906">
    <property type="component" value="Unassembled WGS sequence"/>
</dbReference>
<dbReference type="Pfam" id="PF00672">
    <property type="entry name" value="HAMP"/>
    <property type="match status" value="1"/>
</dbReference>
<feature type="domain" description="PAS" evidence="7">
    <location>
        <begin position="319"/>
        <end position="360"/>
    </location>
</feature>
<name>A0A1X7E7H7_9BACT</name>
<evidence type="ECO:0000256" key="3">
    <source>
        <dbReference type="PROSITE-ProRule" id="PRU00284"/>
    </source>
</evidence>
<sequence>MISLSIRSKLILGFSIALISSVVISYMSILSLDTTYAEMNKYMEWGKMDETMNEAVIQRVITLDKILTLKNLRNNEELSTKASKAFSDLDEGVTEWSSLLEDHIELKDAAGPVQEKIANIKKINTQIDDLTARMKTLEGEWDGMVNEDTVHGMQYKTLVDTKEAAAVSENETISSLLAELRNIMETRVDPAKAATIAKAQSVKTEASAMALRTLLAAILVVIFIGLFIYRSISTPLKRAMIFSAEIAKGNLDAELKVNNEDEIGKMCRALAEVPKVLKMIMNRIAHTTDKIEVGNLRDVISDEGLQGEFKSLVARINHCSESYLEIIDAIPLPLMAINLEYTILYFNKTAQELGGFKNREQYHGKTQCWDVFKTSDCQTEKCACSKAMKTMQSGYSETDAHPQNMDLEIKYIAIPLTDSTEKVCGAFEVVIDQTEIVSMQRKVANLADQASDISKSLAESSQSLTGQIEQANQGAKIQSERATETATAMEEMNATVMEVAQNASHAAENTTMTMKKALEGKSSVDAVVLAIGKINQQTQTLKADMVSLGTQAESIGHVIEVISDIADQTNLLALNAAIEAARAGEAGRGFAVVADEVRKLAERTMTATIEVNNAISAVQDSCKRNVTATDTAAQEVGNSTSLVDKAGDILAEIVGYAEDSSGQVASIATASEEQSAAAEEISRSSEDVNRISLETGHAMNDAAQSVSQVNKMVHSLDKLIQEMVKR</sequence>
<dbReference type="GO" id="GO:0007165">
    <property type="term" value="P:signal transduction"/>
    <property type="evidence" value="ECO:0007669"/>
    <property type="project" value="UniProtKB-KW"/>
</dbReference>